<dbReference type="Proteomes" id="UP000663862">
    <property type="component" value="Unassembled WGS sequence"/>
</dbReference>
<evidence type="ECO:0000313" key="7">
    <source>
        <dbReference type="EMBL" id="CAF4821980.1"/>
    </source>
</evidence>
<reference evidence="6" key="1">
    <citation type="submission" date="2021-02" db="EMBL/GenBank/DDBJ databases">
        <authorList>
            <person name="Nowell W R."/>
        </authorList>
    </citation>
    <scope>NUCLEOTIDE SEQUENCE</scope>
</reference>
<organism evidence="6 8">
    <name type="scientific">Rotaria socialis</name>
    <dbReference type="NCBI Taxonomy" id="392032"/>
    <lineage>
        <taxon>Eukaryota</taxon>
        <taxon>Metazoa</taxon>
        <taxon>Spiralia</taxon>
        <taxon>Gnathifera</taxon>
        <taxon>Rotifera</taxon>
        <taxon>Eurotatoria</taxon>
        <taxon>Bdelloidea</taxon>
        <taxon>Philodinida</taxon>
        <taxon>Philodinidae</taxon>
        <taxon>Rotaria</taxon>
    </lineage>
</organism>
<evidence type="ECO:0000313" key="4">
    <source>
        <dbReference type="EMBL" id="CAF3384252.1"/>
    </source>
</evidence>
<dbReference type="Proteomes" id="UP000663848">
    <property type="component" value="Unassembled WGS sequence"/>
</dbReference>
<evidence type="ECO:0000313" key="8">
    <source>
        <dbReference type="Proteomes" id="UP000663862"/>
    </source>
</evidence>
<accession>A0A821EKT9</accession>
<dbReference type="SUPFAM" id="SSF57850">
    <property type="entry name" value="RING/U-box"/>
    <property type="match status" value="1"/>
</dbReference>
<evidence type="ECO:0000256" key="2">
    <source>
        <dbReference type="ARBA" id="ARBA00022771"/>
    </source>
</evidence>
<keyword evidence="1" id="KW-0479">Metal-binding</keyword>
<protein>
    <recommendedName>
        <fullName evidence="9">RING-type domain-containing protein</fullName>
    </recommendedName>
</protein>
<evidence type="ECO:0000256" key="3">
    <source>
        <dbReference type="ARBA" id="ARBA00022833"/>
    </source>
</evidence>
<dbReference type="EMBL" id="CAJNYU010001765">
    <property type="protein sequence ID" value="CAF3465343.1"/>
    <property type="molecule type" value="Genomic_DNA"/>
</dbReference>
<keyword evidence="2" id="KW-0863">Zinc-finger</keyword>
<dbReference type="EMBL" id="CAJOBR010005571">
    <property type="protein sequence ID" value="CAF4821980.1"/>
    <property type="molecule type" value="Genomic_DNA"/>
</dbReference>
<dbReference type="EMBL" id="CAJNYT010000919">
    <property type="protein sequence ID" value="CAF3384252.1"/>
    <property type="molecule type" value="Genomic_DNA"/>
</dbReference>
<comment type="caution">
    <text evidence="6">The sequence shown here is derived from an EMBL/GenBank/DDBJ whole genome shotgun (WGS) entry which is preliminary data.</text>
</comment>
<gene>
    <name evidence="5" type="ORF">FME351_LOCUS14412</name>
    <name evidence="4" type="ORF">GRG538_LOCUS8493</name>
    <name evidence="7" type="ORF">QYT958_LOCUS25114</name>
    <name evidence="6" type="ORF">TSG867_LOCUS30063</name>
</gene>
<dbReference type="InterPro" id="IPR017907">
    <property type="entry name" value="Znf_RING_CS"/>
</dbReference>
<proteinExistence type="predicted"/>
<keyword evidence="3" id="KW-0862">Zinc</keyword>
<dbReference type="Proteomes" id="UP000663869">
    <property type="component" value="Unassembled WGS sequence"/>
</dbReference>
<evidence type="ECO:0000313" key="6">
    <source>
        <dbReference type="EMBL" id="CAF4638947.1"/>
    </source>
</evidence>
<evidence type="ECO:0000313" key="5">
    <source>
        <dbReference type="EMBL" id="CAF3465343.1"/>
    </source>
</evidence>
<dbReference type="PROSITE" id="PS00518">
    <property type="entry name" value="ZF_RING_1"/>
    <property type="match status" value="1"/>
</dbReference>
<dbReference type="GO" id="GO:0008270">
    <property type="term" value="F:zinc ion binding"/>
    <property type="evidence" value="ECO:0007669"/>
    <property type="project" value="UniProtKB-KW"/>
</dbReference>
<dbReference type="EMBL" id="CAJOBQ010004553">
    <property type="protein sequence ID" value="CAF4638947.1"/>
    <property type="molecule type" value="Genomic_DNA"/>
</dbReference>
<dbReference type="Proteomes" id="UP000663872">
    <property type="component" value="Unassembled WGS sequence"/>
</dbReference>
<sequence length="328" mass="37658">MNVIFESQIGEIKSGSLTSNFTRSEFMSLAQRLFGSINGMKFLIKGKQIKLENDNDFNRYKNYFSNDCVIKTAKAMISGYPPLNQLISEISLEAAAAFSTVNKTSSNVQCSTCMESKLCIQFSCSECSKSNILCATCAYRNFKTNDLTFMCISCNKKVDYNRIFTNSQSFKRKYSTLQDMYDMCRNIDCQICRCGEFHVNETLFSKQSCSRCARWFCFFCNKTWDDTLMTNNKYTCHNNCTYENATTYEEVPINHSTKIRETLPNRRTCPECKTLGCYGGASKMHTCLNCRHQFCFICLRPQSKCSYNSDKECKLLSQTYGIFPKSTD</sequence>
<name>A0A821EKT9_9BILA</name>
<dbReference type="AlphaFoldDB" id="A0A821EKT9"/>
<evidence type="ECO:0008006" key="9">
    <source>
        <dbReference type="Google" id="ProtNLM"/>
    </source>
</evidence>
<evidence type="ECO:0000256" key="1">
    <source>
        <dbReference type="ARBA" id="ARBA00022723"/>
    </source>
</evidence>